<dbReference type="InterPro" id="IPR050406">
    <property type="entry name" value="FGGY_Carb_Kinase"/>
</dbReference>
<dbReference type="Proteomes" id="UP001321486">
    <property type="component" value="Chromosome"/>
</dbReference>
<evidence type="ECO:0000256" key="2">
    <source>
        <dbReference type="ARBA" id="ARBA00022629"/>
    </source>
</evidence>
<name>A0ABN6Y5Y0_9MICO</name>
<feature type="domain" description="Carbohydrate kinase FGGY C-terminal" evidence="5">
    <location>
        <begin position="41"/>
        <end position="222"/>
    </location>
</feature>
<evidence type="ECO:0000313" key="6">
    <source>
        <dbReference type="EMBL" id="BDZ51395.1"/>
    </source>
</evidence>
<dbReference type="PANTHER" id="PTHR43095">
    <property type="entry name" value="SUGAR KINASE"/>
    <property type="match status" value="1"/>
</dbReference>
<gene>
    <name evidence="6" type="ORF">GCM10025867_36360</name>
</gene>
<dbReference type="InterPro" id="IPR018483">
    <property type="entry name" value="Carb_kinase_FGGY_CS"/>
</dbReference>
<evidence type="ECO:0000313" key="7">
    <source>
        <dbReference type="Proteomes" id="UP001321486"/>
    </source>
</evidence>
<keyword evidence="2" id="KW-0859">Xylose metabolism</keyword>
<keyword evidence="3" id="KW-0808">Transferase</keyword>
<keyword evidence="4" id="KW-0418">Kinase</keyword>
<dbReference type="SUPFAM" id="SSF53067">
    <property type="entry name" value="Actin-like ATPase domain"/>
    <property type="match status" value="1"/>
</dbReference>
<organism evidence="6 7">
    <name type="scientific">Frondihabitans sucicola</name>
    <dbReference type="NCBI Taxonomy" id="1268041"/>
    <lineage>
        <taxon>Bacteria</taxon>
        <taxon>Bacillati</taxon>
        <taxon>Actinomycetota</taxon>
        <taxon>Actinomycetes</taxon>
        <taxon>Micrococcales</taxon>
        <taxon>Microbacteriaceae</taxon>
        <taxon>Frondihabitans</taxon>
    </lineage>
</organism>
<evidence type="ECO:0000256" key="4">
    <source>
        <dbReference type="ARBA" id="ARBA00022777"/>
    </source>
</evidence>
<protein>
    <recommendedName>
        <fullName evidence="5">Carbohydrate kinase FGGY C-terminal domain-containing protein</fullName>
    </recommendedName>
</protein>
<comment type="similarity">
    <text evidence="1">Belongs to the FGGY kinase family.</text>
</comment>
<keyword evidence="2" id="KW-0119">Carbohydrate metabolism</keyword>
<evidence type="ECO:0000259" key="5">
    <source>
        <dbReference type="Pfam" id="PF02782"/>
    </source>
</evidence>
<accession>A0ABN6Y5Y0</accession>
<reference evidence="7" key="1">
    <citation type="journal article" date="2019" name="Int. J. Syst. Evol. Microbiol.">
        <title>The Global Catalogue of Microorganisms (GCM) 10K type strain sequencing project: providing services to taxonomists for standard genome sequencing and annotation.</title>
        <authorList>
            <consortium name="The Broad Institute Genomics Platform"/>
            <consortium name="The Broad Institute Genome Sequencing Center for Infectious Disease"/>
            <person name="Wu L."/>
            <person name="Ma J."/>
        </authorList>
    </citation>
    <scope>NUCLEOTIDE SEQUENCE [LARGE SCALE GENOMIC DNA]</scope>
    <source>
        <strain evidence="7">NBRC 108728</strain>
    </source>
</reference>
<dbReference type="PROSITE" id="PS00445">
    <property type="entry name" value="FGGY_KINASES_2"/>
    <property type="match status" value="1"/>
</dbReference>
<proteinExistence type="inferred from homology"/>
<evidence type="ECO:0000256" key="1">
    <source>
        <dbReference type="ARBA" id="ARBA00009156"/>
    </source>
</evidence>
<dbReference type="Pfam" id="PF02782">
    <property type="entry name" value="FGGY_C"/>
    <property type="match status" value="1"/>
</dbReference>
<dbReference type="Gene3D" id="3.30.420.40">
    <property type="match status" value="1"/>
</dbReference>
<evidence type="ECO:0000256" key="3">
    <source>
        <dbReference type="ARBA" id="ARBA00022679"/>
    </source>
</evidence>
<dbReference type="EMBL" id="AP027732">
    <property type="protein sequence ID" value="BDZ51395.1"/>
    <property type="molecule type" value="Genomic_DNA"/>
</dbReference>
<keyword evidence="7" id="KW-1185">Reference proteome</keyword>
<dbReference type="PANTHER" id="PTHR43095:SF5">
    <property type="entry name" value="XYLULOSE KINASE"/>
    <property type="match status" value="1"/>
</dbReference>
<dbReference type="InterPro" id="IPR018485">
    <property type="entry name" value="FGGY_C"/>
</dbReference>
<sequence>MTADAARLTGLDRGTPIVTGTIDAWAEAASAGADRPGDLLLMYGTTMFLIATADAAVQTPSMWTTLGLRPGVTCLAGGMATSGAITNWIRDLVGGGSVDFAELLDEAGASGPGARGLLLLPYFAGERTPLQDPDARGVLAGVTLTHTRGDLYRAALEATAYGVRHNIETMREAGARIDRIVAVGGGTRGGLWTRIVSDVTGLDQEIPEITIGASYGMARLAASCGADPDRTEAIVTRWNPARVVIRRDPAHRDLYDEGYRRYRELYEATAPVVHELAASQRLAPTHP</sequence>
<dbReference type="InterPro" id="IPR043129">
    <property type="entry name" value="ATPase_NBD"/>
</dbReference>